<evidence type="ECO:0000259" key="4">
    <source>
        <dbReference type="PROSITE" id="PS50893"/>
    </source>
</evidence>
<dbReference type="eggNOG" id="COG3842">
    <property type="taxonomic scope" value="Bacteria"/>
</dbReference>
<proteinExistence type="predicted"/>
<organism evidence="5 6">
    <name type="scientific">Actinobaculum massiliense ACS-171-V-Col2</name>
    <dbReference type="NCBI Taxonomy" id="883066"/>
    <lineage>
        <taxon>Bacteria</taxon>
        <taxon>Bacillati</taxon>
        <taxon>Actinomycetota</taxon>
        <taxon>Actinomycetes</taxon>
        <taxon>Actinomycetales</taxon>
        <taxon>Actinomycetaceae</taxon>
        <taxon>Actinobaculum</taxon>
    </lineage>
</organism>
<dbReference type="PATRIC" id="fig|883066.3.peg.1094"/>
<dbReference type="Gene3D" id="3.40.50.300">
    <property type="entry name" value="P-loop containing nucleotide triphosphate hydrolases"/>
    <property type="match status" value="1"/>
</dbReference>
<keyword evidence="2" id="KW-0547">Nucleotide-binding</keyword>
<comment type="caution">
    <text evidence="5">The sequence shown here is derived from an EMBL/GenBank/DDBJ whole genome shotgun (WGS) entry which is preliminary data.</text>
</comment>
<name>K9EWC5_9ACTO</name>
<dbReference type="InterPro" id="IPR027417">
    <property type="entry name" value="P-loop_NTPase"/>
</dbReference>
<accession>K9EWC5</accession>
<dbReference type="PANTHER" id="PTHR43875">
    <property type="entry name" value="MALTODEXTRIN IMPORT ATP-BINDING PROTEIN MSMX"/>
    <property type="match status" value="1"/>
</dbReference>
<dbReference type="STRING" id="202789.GCA_001457435_01070"/>
<dbReference type="SMART" id="SM00382">
    <property type="entry name" value="AAA"/>
    <property type="match status" value="1"/>
</dbReference>
<keyword evidence="3" id="KW-0067">ATP-binding</keyword>
<evidence type="ECO:0000256" key="2">
    <source>
        <dbReference type="ARBA" id="ARBA00022741"/>
    </source>
</evidence>
<dbReference type="InterPro" id="IPR003593">
    <property type="entry name" value="AAA+_ATPase"/>
</dbReference>
<evidence type="ECO:0000313" key="6">
    <source>
        <dbReference type="Proteomes" id="UP000009888"/>
    </source>
</evidence>
<dbReference type="Pfam" id="PF00005">
    <property type="entry name" value="ABC_tran"/>
    <property type="match status" value="1"/>
</dbReference>
<dbReference type="GO" id="GO:0140359">
    <property type="term" value="F:ABC-type transporter activity"/>
    <property type="evidence" value="ECO:0007669"/>
    <property type="project" value="UniProtKB-ARBA"/>
</dbReference>
<evidence type="ECO:0000256" key="1">
    <source>
        <dbReference type="ARBA" id="ARBA00022448"/>
    </source>
</evidence>
<dbReference type="AlphaFoldDB" id="K9EWC5"/>
<dbReference type="EMBL" id="AGWL01000005">
    <property type="protein sequence ID" value="EKU95287.1"/>
    <property type="molecule type" value="Genomic_DNA"/>
</dbReference>
<dbReference type="SUPFAM" id="SSF52540">
    <property type="entry name" value="P-loop containing nucleoside triphosphate hydrolases"/>
    <property type="match status" value="1"/>
</dbReference>
<reference evidence="5 6" key="1">
    <citation type="submission" date="2012-09" db="EMBL/GenBank/DDBJ databases">
        <title>The Genome Sequence of Actinobaculum massiliae ACS-171-V-COL2.</title>
        <authorList>
            <consortium name="The Broad Institute Genome Sequencing Platform"/>
            <person name="Earl A."/>
            <person name="Ward D."/>
            <person name="Feldgarden M."/>
            <person name="Gevers D."/>
            <person name="Saerens B."/>
            <person name="Vaneechoutte M."/>
            <person name="Walker B."/>
            <person name="Young S.K."/>
            <person name="Zeng Q."/>
            <person name="Gargeya S."/>
            <person name="Fitzgerald M."/>
            <person name="Haas B."/>
            <person name="Abouelleil A."/>
            <person name="Alvarado L."/>
            <person name="Arachchi H.M."/>
            <person name="Berlin A."/>
            <person name="Chapman S.B."/>
            <person name="Goldberg J."/>
            <person name="Griggs A."/>
            <person name="Gujja S."/>
            <person name="Hansen M."/>
            <person name="Howarth C."/>
            <person name="Imamovic A."/>
            <person name="Larimer J."/>
            <person name="McCowen C."/>
            <person name="Montmayeur A."/>
            <person name="Murphy C."/>
            <person name="Neiman D."/>
            <person name="Pearson M."/>
            <person name="Priest M."/>
            <person name="Roberts A."/>
            <person name="Saif S."/>
            <person name="Shea T."/>
            <person name="Sisk P."/>
            <person name="Sykes S."/>
            <person name="Wortman J."/>
            <person name="Nusbaum C."/>
            <person name="Birren B."/>
        </authorList>
    </citation>
    <scope>NUCLEOTIDE SEQUENCE [LARGE SCALE GENOMIC DNA]</scope>
    <source>
        <strain evidence="6">ACS-171-V-Col2</strain>
    </source>
</reference>
<dbReference type="GO" id="GO:0016887">
    <property type="term" value="F:ATP hydrolysis activity"/>
    <property type="evidence" value="ECO:0007669"/>
    <property type="project" value="InterPro"/>
</dbReference>
<dbReference type="PROSITE" id="PS50893">
    <property type="entry name" value="ABC_TRANSPORTER_2"/>
    <property type="match status" value="1"/>
</dbReference>
<dbReference type="Proteomes" id="UP000009888">
    <property type="component" value="Unassembled WGS sequence"/>
</dbReference>
<gene>
    <name evidence="5" type="ORF">HMPREF9233_01048</name>
</gene>
<dbReference type="InterPro" id="IPR047641">
    <property type="entry name" value="ABC_transpr_MalK/UgpC-like"/>
</dbReference>
<evidence type="ECO:0000313" key="5">
    <source>
        <dbReference type="EMBL" id="EKU95287.1"/>
    </source>
</evidence>
<keyword evidence="6" id="KW-1185">Reference proteome</keyword>
<dbReference type="RefSeq" id="WP_007001254.1">
    <property type="nucleotide sequence ID" value="NZ_JH992955.1"/>
</dbReference>
<dbReference type="GO" id="GO:0055052">
    <property type="term" value="C:ATP-binding cassette (ABC) transporter complex, substrate-binding subunit-containing"/>
    <property type="evidence" value="ECO:0007669"/>
    <property type="project" value="TreeGrafter"/>
</dbReference>
<keyword evidence="1" id="KW-0813">Transport</keyword>
<feature type="domain" description="ABC transporter" evidence="4">
    <location>
        <begin position="4"/>
        <end position="236"/>
    </location>
</feature>
<evidence type="ECO:0000256" key="3">
    <source>
        <dbReference type="ARBA" id="ARBA00022840"/>
    </source>
</evidence>
<sequence>MASVTFDEATRLYPNAVVPAVDHLSLSVSDGEFFVLAGPSGCGKSTAMRMLAGLENVDAGHIFVDSEDVTHLPPKMRDVAIAFQNYALYPHMSIEDNMGFTLKIAGKDPDFIAERVRDAAEVLELDGKLQEKPGDLSRAERQRVAMGRALVRSPKVFLMDEPLINLDLDLRDRTRDLIVRLQEHSGVTTVYVTADPEEAINLGTRVGIMSEGKLLQADTPEELLNHPECEFVRHFLKPGL</sequence>
<dbReference type="PANTHER" id="PTHR43875:SF1">
    <property type="entry name" value="OSMOPROTECTIVE COMPOUNDS UPTAKE ATP-BINDING PROTEIN GGTA"/>
    <property type="match status" value="1"/>
</dbReference>
<dbReference type="InterPro" id="IPR003439">
    <property type="entry name" value="ABC_transporter-like_ATP-bd"/>
</dbReference>
<dbReference type="HOGENOM" id="CLU_000604_1_22_11"/>
<dbReference type="GO" id="GO:0005524">
    <property type="term" value="F:ATP binding"/>
    <property type="evidence" value="ECO:0007669"/>
    <property type="project" value="UniProtKB-KW"/>
</dbReference>
<protein>
    <recommendedName>
        <fullName evidence="4">ABC transporter domain-containing protein</fullName>
    </recommendedName>
</protein>
<dbReference type="FunFam" id="3.40.50.300:FF:000042">
    <property type="entry name" value="Maltose/maltodextrin ABC transporter, ATP-binding protein"/>
    <property type="match status" value="1"/>
</dbReference>